<comment type="caution">
    <text evidence="1">The sequence shown here is derived from an EMBL/GenBank/DDBJ whole genome shotgun (WGS) entry which is preliminary data.</text>
</comment>
<reference evidence="1 2" key="1">
    <citation type="journal article" date="2019" name="Sci. Rep.">
        <title>Orb-weaving spider Araneus ventricosus genome elucidates the spidroin gene catalogue.</title>
        <authorList>
            <person name="Kono N."/>
            <person name="Nakamura H."/>
            <person name="Ohtoshi R."/>
            <person name="Moran D.A.P."/>
            <person name="Shinohara A."/>
            <person name="Yoshida Y."/>
            <person name="Fujiwara M."/>
            <person name="Mori M."/>
            <person name="Tomita M."/>
            <person name="Arakawa K."/>
        </authorList>
    </citation>
    <scope>NUCLEOTIDE SEQUENCE [LARGE SCALE GENOMIC DNA]</scope>
</reference>
<accession>A0A4Y2C3A3</accession>
<keyword evidence="2" id="KW-1185">Reference proteome</keyword>
<name>A0A4Y2C3A3_ARAVE</name>
<dbReference type="EMBL" id="BGPR01000141">
    <property type="protein sequence ID" value="GBL98609.1"/>
    <property type="molecule type" value="Genomic_DNA"/>
</dbReference>
<protein>
    <recommendedName>
        <fullName evidence="3">RNase H type-1 domain-containing protein</fullName>
    </recommendedName>
</protein>
<proteinExistence type="predicted"/>
<dbReference type="InterPro" id="IPR036397">
    <property type="entry name" value="RNaseH_sf"/>
</dbReference>
<dbReference type="Proteomes" id="UP000499080">
    <property type="component" value="Unassembled WGS sequence"/>
</dbReference>
<gene>
    <name evidence="1" type="ORF">AVEN_19675_1</name>
</gene>
<dbReference type="AlphaFoldDB" id="A0A4Y2C3A3"/>
<dbReference type="GO" id="GO:0003676">
    <property type="term" value="F:nucleic acid binding"/>
    <property type="evidence" value="ECO:0007669"/>
    <property type="project" value="InterPro"/>
</dbReference>
<organism evidence="1 2">
    <name type="scientific">Araneus ventricosus</name>
    <name type="common">Orbweaver spider</name>
    <name type="synonym">Epeira ventricosa</name>
    <dbReference type="NCBI Taxonomy" id="182803"/>
    <lineage>
        <taxon>Eukaryota</taxon>
        <taxon>Metazoa</taxon>
        <taxon>Ecdysozoa</taxon>
        <taxon>Arthropoda</taxon>
        <taxon>Chelicerata</taxon>
        <taxon>Arachnida</taxon>
        <taxon>Araneae</taxon>
        <taxon>Araneomorphae</taxon>
        <taxon>Entelegynae</taxon>
        <taxon>Araneoidea</taxon>
        <taxon>Araneidae</taxon>
        <taxon>Araneus</taxon>
    </lineage>
</organism>
<evidence type="ECO:0000313" key="1">
    <source>
        <dbReference type="EMBL" id="GBL98609.1"/>
    </source>
</evidence>
<evidence type="ECO:0008006" key="3">
    <source>
        <dbReference type="Google" id="ProtNLM"/>
    </source>
</evidence>
<evidence type="ECO:0000313" key="2">
    <source>
        <dbReference type="Proteomes" id="UP000499080"/>
    </source>
</evidence>
<dbReference type="Gene3D" id="3.30.420.10">
    <property type="entry name" value="Ribonuclease H-like superfamily/Ribonuclease H"/>
    <property type="match status" value="1"/>
</dbReference>
<sequence>MIRHGASACAYPITVRQSSQLNSIQRSFLLNISEAYSTTPKAAFQVTEGIIPLHIKAHKEAAYVKTANQRKTSNYNNIKFNPNKYEHRTTSTKLHPASFQLEDRISLIKQFLPVPGLTIYKDGSKMDDKTRSAFCVLEEDTTKYVWMAQLLPFYAVFQAELLAIQAACLWASKTNQHVKI</sequence>